<gene>
    <name evidence="2" type="ORF">ACFPZJ_02445</name>
</gene>
<keyword evidence="3" id="KW-1185">Reference proteome</keyword>
<name>A0ABW0UJ44_9ACTN</name>
<reference evidence="3" key="1">
    <citation type="journal article" date="2019" name="Int. J. Syst. Evol. Microbiol.">
        <title>The Global Catalogue of Microorganisms (GCM) 10K type strain sequencing project: providing services to taxonomists for standard genome sequencing and annotation.</title>
        <authorList>
            <consortium name="The Broad Institute Genomics Platform"/>
            <consortium name="The Broad Institute Genome Sequencing Center for Infectious Disease"/>
            <person name="Wu L."/>
            <person name="Ma J."/>
        </authorList>
    </citation>
    <scope>NUCLEOTIDE SEQUENCE [LARGE SCALE GENOMIC DNA]</scope>
    <source>
        <strain evidence="3">CGMCC 4.7248</strain>
    </source>
</reference>
<proteinExistence type="predicted"/>
<dbReference type="RefSeq" id="WP_381016454.1">
    <property type="nucleotide sequence ID" value="NZ_JBHSNY010000001.1"/>
</dbReference>
<dbReference type="Proteomes" id="UP001596154">
    <property type="component" value="Unassembled WGS sequence"/>
</dbReference>
<accession>A0ABW0UJ44</accession>
<comment type="caution">
    <text evidence="2">The sequence shown here is derived from an EMBL/GenBank/DDBJ whole genome shotgun (WGS) entry which is preliminary data.</text>
</comment>
<evidence type="ECO:0000313" key="2">
    <source>
        <dbReference type="EMBL" id="MFC5632666.1"/>
    </source>
</evidence>
<feature type="region of interest" description="Disordered" evidence="1">
    <location>
        <begin position="1"/>
        <end position="27"/>
    </location>
</feature>
<sequence>MLITVDADSAVVPSRRRSGTSPGGGGLRPGVIPAPVVVSVPVAVVSVPV</sequence>
<dbReference type="EMBL" id="JBHSNY010000001">
    <property type="protein sequence ID" value="MFC5632666.1"/>
    <property type="molecule type" value="Genomic_DNA"/>
</dbReference>
<evidence type="ECO:0000256" key="1">
    <source>
        <dbReference type="SAM" id="MobiDB-lite"/>
    </source>
</evidence>
<protein>
    <submittedName>
        <fullName evidence="2">Uncharacterized protein</fullName>
    </submittedName>
</protein>
<organism evidence="2 3">
    <name type="scientific">Streptomyces bullii</name>
    <dbReference type="NCBI Taxonomy" id="349910"/>
    <lineage>
        <taxon>Bacteria</taxon>
        <taxon>Bacillati</taxon>
        <taxon>Actinomycetota</taxon>
        <taxon>Actinomycetes</taxon>
        <taxon>Kitasatosporales</taxon>
        <taxon>Streptomycetaceae</taxon>
        <taxon>Streptomyces</taxon>
    </lineage>
</organism>
<evidence type="ECO:0000313" key="3">
    <source>
        <dbReference type="Proteomes" id="UP001596154"/>
    </source>
</evidence>